<keyword evidence="7" id="KW-1185">Reference proteome</keyword>
<dbReference type="Gene3D" id="3.40.190.10">
    <property type="entry name" value="Periplasmic binding protein-like II"/>
    <property type="match status" value="2"/>
</dbReference>
<dbReference type="PANTHER" id="PTHR30346">
    <property type="entry name" value="TRANSCRIPTIONAL DUAL REGULATOR HCAR-RELATED"/>
    <property type="match status" value="1"/>
</dbReference>
<name>A0AAE3DLJ8_9FIRM</name>
<dbReference type="InterPro" id="IPR005119">
    <property type="entry name" value="LysR_subst-bd"/>
</dbReference>
<evidence type="ECO:0000259" key="5">
    <source>
        <dbReference type="PROSITE" id="PS50931"/>
    </source>
</evidence>
<dbReference type="PRINTS" id="PR00039">
    <property type="entry name" value="HTHLYSR"/>
</dbReference>
<dbReference type="Proteomes" id="UP001198962">
    <property type="component" value="Unassembled WGS sequence"/>
</dbReference>
<keyword evidence="3" id="KW-0238">DNA-binding</keyword>
<dbReference type="FunFam" id="1.10.10.10:FF:000001">
    <property type="entry name" value="LysR family transcriptional regulator"/>
    <property type="match status" value="1"/>
</dbReference>
<feature type="domain" description="HTH lysR-type" evidence="5">
    <location>
        <begin position="1"/>
        <end position="58"/>
    </location>
</feature>
<dbReference type="InterPro" id="IPR000847">
    <property type="entry name" value="LysR_HTH_N"/>
</dbReference>
<dbReference type="PANTHER" id="PTHR30346:SF0">
    <property type="entry name" value="HCA OPERON TRANSCRIPTIONAL ACTIVATOR HCAR"/>
    <property type="match status" value="1"/>
</dbReference>
<protein>
    <submittedName>
        <fullName evidence="6">LysR family transcriptional regulator</fullName>
    </submittedName>
</protein>
<comment type="similarity">
    <text evidence="1">Belongs to the LysR transcriptional regulatory family.</text>
</comment>
<reference evidence="6" key="1">
    <citation type="submission" date="2021-10" db="EMBL/GenBank/DDBJ databases">
        <title>Anaerobic single-cell dispensing facilitates the cultivation of human gut bacteria.</title>
        <authorList>
            <person name="Afrizal A."/>
        </authorList>
    </citation>
    <scope>NUCLEOTIDE SEQUENCE</scope>
    <source>
        <strain evidence="6">CLA-AA-H274</strain>
    </source>
</reference>
<dbReference type="Gene3D" id="1.10.10.10">
    <property type="entry name" value="Winged helix-like DNA-binding domain superfamily/Winged helix DNA-binding domain"/>
    <property type="match status" value="1"/>
</dbReference>
<dbReference type="GO" id="GO:0003677">
    <property type="term" value="F:DNA binding"/>
    <property type="evidence" value="ECO:0007669"/>
    <property type="project" value="UniProtKB-KW"/>
</dbReference>
<evidence type="ECO:0000256" key="4">
    <source>
        <dbReference type="ARBA" id="ARBA00023163"/>
    </source>
</evidence>
<dbReference type="GO" id="GO:0032993">
    <property type="term" value="C:protein-DNA complex"/>
    <property type="evidence" value="ECO:0007669"/>
    <property type="project" value="TreeGrafter"/>
</dbReference>
<keyword evidence="4" id="KW-0804">Transcription</keyword>
<evidence type="ECO:0000256" key="1">
    <source>
        <dbReference type="ARBA" id="ARBA00009437"/>
    </source>
</evidence>
<dbReference type="SUPFAM" id="SSF46785">
    <property type="entry name" value="Winged helix' DNA-binding domain"/>
    <property type="match status" value="1"/>
</dbReference>
<dbReference type="AlphaFoldDB" id="A0AAE3DLJ8"/>
<dbReference type="CDD" id="cd05466">
    <property type="entry name" value="PBP2_LTTR_substrate"/>
    <property type="match status" value="1"/>
</dbReference>
<organism evidence="6 7">
    <name type="scientific">Brotaphodocola catenula</name>
    <dbReference type="NCBI Taxonomy" id="2885361"/>
    <lineage>
        <taxon>Bacteria</taxon>
        <taxon>Bacillati</taxon>
        <taxon>Bacillota</taxon>
        <taxon>Clostridia</taxon>
        <taxon>Lachnospirales</taxon>
        <taxon>Lachnospiraceae</taxon>
        <taxon>Brotaphodocola</taxon>
    </lineage>
</organism>
<keyword evidence="2" id="KW-0805">Transcription regulation</keyword>
<dbReference type="InterPro" id="IPR036388">
    <property type="entry name" value="WH-like_DNA-bd_sf"/>
</dbReference>
<dbReference type="Pfam" id="PF03466">
    <property type="entry name" value="LysR_substrate"/>
    <property type="match status" value="1"/>
</dbReference>
<dbReference type="GO" id="GO:0003700">
    <property type="term" value="F:DNA-binding transcription factor activity"/>
    <property type="evidence" value="ECO:0007669"/>
    <property type="project" value="InterPro"/>
</dbReference>
<dbReference type="SUPFAM" id="SSF53850">
    <property type="entry name" value="Periplasmic binding protein-like II"/>
    <property type="match status" value="1"/>
</dbReference>
<dbReference type="InterPro" id="IPR036390">
    <property type="entry name" value="WH_DNA-bd_sf"/>
</dbReference>
<evidence type="ECO:0000313" key="7">
    <source>
        <dbReference type="Proteomes" id="UP001198962"/>
    </source>
</evidence>
<dbReference type="EMBL" id="JAJEPU010000026">
    <property type="protein sequence ID" value="MCC2165138.1"/>
    <property type="molecule type" value="Genomic_DNA"/>
</dbReference>
<accession>A0AAE3DLJ8</accession>
<dbReference type="RefSeq" id="WP_177977199.1">
    <property type="nucleotide sequence ID" value="NZ_JAJEPU010000026.1"/>
</dbReference>
<comment type="caution">
    <text evidence="6">The sequence shown here is derived from an EMBL/GenBank/DDBJ whole genome shotgun (WGS) entry which is preliminary data.</text>
</comment>
<gene>
    <name evidence="6" type="ORF">LKD32_09670</name>
</gene>
<sequence length="310" mass="35370">MTLQQMHYVITISETGSFNKAAELLYVAQPSLTSAIQELERETGILIFHRSGRGVTLTNDGAEFLSYVRQIYHQYEILQSKYGKNGNLKKKFGVSTQHYSFAVKTFVEMVKHFNTSDYEFAIRETKTRDVIDDVNTMRSEIGILYLNDFNRAVLTKLFHSNNLEFHKLIDCQPYVYLWRNHPLASLPSIRFAQLADYPCLSFEQGDNGSFYFAEEILSTNEYSRIIKACDRATMLNLMIGLSGYTLCSGIICEELNGDEYVAIPLEGESDNPGGAMEIGYLVKKNVILSQMGEIYIREIRNYLGNLVQKS</sequence>
<dbReference type="Pfam" id="PF00126">
    <property type="entry name" value="HTH_1"/>
    <property type="match status" value="1"/>
</dbReference>
<evidence type="ECO:0000256" key="3">
    <source>
        <dbReference type="ARBA" id="ARBA00023125"/>
    </source>
</evidence>
<evidence type="ECO:0000256" key="2">
    <source>
        <dbReference type="ARBA" id="ARBA00023015"/>
    </source>
</evidence>
<dbReference type="PROSITE" id="PS50931">
    <property type="entry name" value="HTH_LYSR"/>
    <property type="match status" value="1"/>
</dbReference>
<proteinExistence type="inferred from homology"/>
<evidence type="ECO:0000313" key="6">
    <source>
        <dbReference type="EMBL" id="MCC2165138.1"/>
    </source>
</evidence>